<gene>
    <name evidence="6" type="ordered locus">F7308_1342</name>
</gene>
<evidence type="ECO:0000259" key="5">
    <source>
        <dbReference type="Pfam" id="PF02525"/>
    </source>
</evidence>
<keyword evidence="3" id="KW-0274">FAD</keyword>
<comment type="similarity">
    <text evidence="4">Belongs to the oxidoreductase MdaB family.</text>
</comment>
<proteinExistence type="inferred from homology"/>
<dbReference type="InterPro" id="IPR003680">
    <property type="entry name" value="Flavodoxin_fold"/>
</dbReference>
<dbReference type="PANTHER" id="PTHR46305">
    <property type="match status" value="1"/>
</dbReference>
<organism evidence="6 7">
    <name type="scientific">Francisella salina</name>
    <dbReference type="NCBI Taxonomy" id="573569"/>
    <lineage>
        <taxon>Bacteria</taxon>
        <taxon>Pseudomonadati</taxon>
        <taxon>Pseudomonadota</taxon>
        <taxon>Gammaproteobacteria</taxon>
        <taxon>Thiotrichales</taxon>
        <taxon>Francisellaceae</taxon>
        <taxon>Francisella</taxon>
    </lineage>
</organism>
<evidence type="ECO:0000256" key="3">
    <source>
        <dbReference type="ARBA" id="ARBA00022827"/>
    </source>
</evidence>
<dbReference type="PANTHER" id="PTHR46305:SF3">
    <property type="entry name" value="NADPH:QUINONE OXIDOREDUCTASE MDAB"/>
    <property type="match status" value="1"/>
</dbReference>
<sequence length="207" mass="23768">MKKILLINGKKEFGHSKGALNQYLNDIAEKHLKSFGHDVKVTVIDDGYDIDEEIQKWLWADTVIYQMPGWWMGPPWIVKKYIDEVFTTGHGVMYASDGRSRHDASKKYGSGGLLQGKTYMLSLTWNAPLEAFVEKDQLFEGVGVDGVYLHFHKAHEFIGMKGLPTFIANDVIKDPKIEEYAENYKNHLDKVFNKYENVMKKSINGYN</sequence>
<keyword evidence="7" id="KW-1185">Reference proteome</keyword>
<dbReference type="Pfam" id="PF02525">
    <property type="entry name" value="Flavodoxin_2"/>
    <property type="match status" value="1"/>
</dbReference>
<dbReference type="Proteomes" id="UP000000490">
    <property type="component" value="Chromosome"/>
</dbReference>
<protein>
    <submittedName>
        <fullName evidence="6">Modulator of drug activity B</fullName>
    </submittedName>
</protein>
<accession>A0ABN3ZVF0</accession>
<name>A0ABN3ZVF0_FRAST</name>
<dbReference type="InterPro" id="IPR029039">
    <property type="entry name" value="Flavoprotein-like_sf"/>
</dbReference>
<evidence type="ECO:0000256" key="4">
    <source>
        <dbReference type="ARBA" id="ARBA00037981"/>
    </source>
</evidence>
<evidence type="ECO:0000313" key="7">
    <source>
        <dbReference type="Proteomes" id="UP000000490"/>
    </source>
</evidence>
<dbReference type="InterPro" id="IPR052397">
    <property type="entry name" value="NADPH-QR_MdaB"/>
</dbReference>
<dbReference type="Gene3D" id="3.40.50.360">
    <property type="match status" value="1"/>
</dbReference>
<dbReference type="RefSeq" id="WP_013923102.1">
    <property type="nucleotide sequence ID" value="NC_015696.1"/>
</dbReference>
<evidence type="ECO:0000313" key="6">
    <source>
        <dbReference type="EMBL" id="AEI36268.1"/>
    </source>
</evidence>
<reference evidence="6" key="1">
    <citation type="submission" date="2011-05" db="EMBL/GenBank/DDBJ databases">
        <authorList>
            <person name="Kuske C.R."/>
            <person name="Challacombe J.F."/>
            <person name="Siddaramappa S."/>
            <person name="Petersen J.M."/>
            <person name="Bruce D.C."/>
        </authorList>
    </citation>
    <scope>NUCLEOTIDE SEQUENCE</scope>
    <source>
        <strain evidence="6">TX077308</strain>
    </source>
</reference>
<evidence type="ECO:0000256" key="1">
    <source>
        <dbReference type="ARBA" id="ARBA00001974"/>
    </source>
</evidence>
<dbReference type="EMBL" id="CP002872">
    <property type="protein sequence ID" value="AEI36268.1"/>
    <property type="molecule type" value="Genomic_DNA"/>
</dbReference>
<comment type="cofactor">
    <cofactor evidence="1">
        <name>FAD</name>
        <dbReference type="ChEBI" id="CHEBI:57692"/>
    </cofactor>
</comment>
<evidence type="ECO:0000256" key="2">
    <source>
        <dbReference type="ARBA" id="ARBA00022630"/>
    </source>
</evidence>
<dbReference type="SUPFAM" id="SSF52218">
    <property type="entry name" value="Flavoproteins"/>
    <property type="match status" value="1"/>
</dbReference>
<keyword evidence="2" id="KW-0285">Flavoprotein</keyword>
<feature type="domain" description="Flavodoxin-like fold" evidence="5">
    <location>
        <begin position="2"/>
        <end position="188"/>
    </location>
</feature>